<evidence type="ECO:0008006" key="4">
    <source>
        <dbReference type="Google" id="ProtNLM"/>
    </source>
</evidence>
<dbReference type="Proteomes" id="UP001307705">
    <property type="component" value="Unassembled WGS sequence"/>
</dbReference>
<name>A0ABQ6PWA9_9BACT</name>
<comment type="caution">
    <text evidence="2">The sequence shown here is derived from an EMBL/GenBank/DDBJ whole genome shotgun (WGS) entry which is preliminary data.</text>
</comment>
<sequence length="75" mass="7913">MNSKQIKFRILALIFIAFSYAGFAQESLPGSSGGGCEVSMACSSNENDYVRCSGSACERDPLSRSVTCDGVTTSC</sequence>
<evidence type="ECO:0000313" key="3">
    <source>
        <dbReference type="Proteomes" id="UP001307705"/>
    </source>
</evidence>
<evidence type="ECO:0000256" key="1">
    <source>
        <dbReference type="SAM" id="SignalP"/>
    </source>
</evidence>
<proteinExistence type="predicted"/>
<evidence type="ECO:0000313" key="2">
    <source>
        <dbReference type="EMBL" id="GMQ32219.1"/>
    </source>
</evidence>
<feature type="chain" id="PRO_5045355676" description="Secreted protein" evidence="1">
    <location>
        <begin position="25"/>
        <end position="75"/>
    </location>
</feature>
<keyword evidence="3" id="KW-1185">Reference proteome</keyword>
<organism evidence="2 3">
    <name type="scientific">Algoriphagus taiwanensis</name>
    <dbReference type="NCBI Taxonomy" id="1445656"/>
    <lineage>
        <taxon>Bacteria</taxon>
        <taxon>Pseudomonadati</taxon>
        <taxon>Bacteroidota</taxon>
        <taxon>Cytophagia</taxon>
        <taxon>Cytophagales</taxon>
        <taxon>Cyclobacteriaceae</taxon>
        <taxon>Algoriphagus</taxon>
    </lineage>
</organism>
<feature type="signal peptide" evidence="1">
    <location>
        <begin position="1"/>
        <end position="24"/>
    </location>
</feature>
<gene>
    <name evidence="2" type="ORF">Ataiwa_04910</name>
</gene>
<reference evidence="2 3" key="1">
    <citation type="submission" date="2023-08" db="EMBL/GenBank/DDBJ databases">
        <title>Draft genome sequence of Algoriphagus taiwanensis.</title>
        <authorList>
            <person name="Takatani N."/>
            <person name="Hosokawa M."/>
            <person name="Sawabe T."/>
        </authorList>
    </citation>
    <scope>NUCLEOTIDE SEQUENCE [LARGE SCALE GENOMIC DNA]</scope>
    <source>
        <strain evidence="2 3">JCM 19755</strain>
    </source>
</reference>
<dbReference type="EMBL" id="BTPE01000002">
    <property type="protein sequence ID" value="GMQ32219.1"/>
    <property type="molecule type" value="Genomic_DNA"/>
</dbReference>
<keyword evidence="1" id="KW-0732">Signal</keyword>
<accession>A0ABQ6PWA9</accession>
<protein>
    <recommendedName>
        <fullName evidence="4">Secreted protein</fullName>
    </recommendedName>
</protein>